<keyword evidence="6" id="KW-0479">Metal-binding</keyword>
<comment type="subcellular location">
    <subcellularLocation>
        <location evidence="1">Membrane</location>
        <topology evidence="1">Multi-pass membrane protein</topology>
    </subcellularLocation>
</comment>
<feature type="transmembrane region" description="Helical" evidence="7">
    <location>
        <begin position="178"/>
        <end position="195"/>
    </location>
</feature>
<keyword evidence="6" id="KW-0862">Zinc</keyword>
<dbReference type="GO" id="GO:0016020">
    <property type="term" value="C:membrane"/>
    <property type="evidence" value="ECO:0007669"/>
    <property type="project" value="UniProtKB-SubCell"/>
</dbReference>
<sequence>MRSCSGNLYMNKRAGKGEAYEPTCHEQLANTASHGIAIIPSLIALRWMIDASHRDLQHAISWVFGIFTTILFLTSTLYHGCEWMFRPKFSKLRYYLHIIDRAAIYFFIAASYTPWLMLRDCGPTGANLKWSIWLFAILGIVYQYNFHERYKSLETFLYVVIAAGPAFAIFTIQDRSGLPIMLAGGLVYMLGVVFFKMDGIIPFAHAIWHCHVLVGAFLQYVAVYTALLGPDKNNPFPDLSAPGVPIVS</sequence>
<reference evidence="9" key="1">
    <citation type="submission" date="2022-11" db="UniProtKB">
        <authorList>
            <consortium name="WormBaseParasite"/>
        </authorList>
    </citation>
    <scope>IDENTIFICATION</scope>
</reference>
<feature type="transmembrane region" description="Helical" evidence="7">
    <location>
        <begin position="207"/>
        <end position="227"/>
    </location>
</feature>
<evidence type="ECO:0000256" key="4">
    <source>
        <dbReference type="ARBA" id="ARBA00022989"/>
    </source>
</evidence>
<evidence type="ECO:0000313" key="8">
    <source>
        <dbReference type="Proteomes" id="UP000887566"/>
    </source>
</evidence>
<proteinExistence type="inferred from homology"/>
<feature type="transmembrane region" description="Helical" evidence="7">
    <location>
        <begin position="130"/>
        <end position="146"/>
    </location>
</feature>
<keyword evidence="3 7" id="KW-0812">Transmembrane</keyword>
<keyword evidence="8" id="KW-1185">Reference proteome</keyword>
<keyword evidence="4 7" id="KW-1133">Transmembrane helix</keyword>
<dbReference type="InterPro" id="IPR004254">
    <property type="entry name" value="AdipoR/HlyIII-related"/>
</dbReference>
<dbReference type="GO" id="GO:0046872">
    <property type="term" value="F:metal ion binding"/>
    <property type="evidence" value="ECO:0007669"/>
    <property type="project" value="UniProtKB-KW"/>
</dbReference>
<evidence type="ECO:0000256" key="1">
    <source>
        <dbReference type="ARBA" id="ARBA00004141"/>
    </source>
</evidence>
<feature type="binding site" evidence="6">
    <location>
        <position position="209"/>
    </location>
    <ligand>
        <name>Zn(2+)</name>
        <dbReference type="ChEBI" id="CHEBI:29105"/>
    </ligand>
</feature>
<accession>A0A914WMG4</accession>
<organism evidence="8 9">
    <name type="scientific">Plectus sambesii</name>
    <dbReference type="NCBI Taxonomy" id="2011161"/>
    <lineage>
        <taxon>Eukaryota</taxon>
        <taxon>Metazoa</taxon>
        <taxon>Ecdysozoa</taxon>
        <taxon>Nematoda</taxon>
        <taxon>Chromadorea</taxon>
        <taxon>Plectida</taxon>
        <taxon>Plectina</taxon>
        <taxon>Plectoidea</taxon>
        <taxon>Plectidae</taxon>
        <taxon>Plectus</taxon>
    </lineage>
</organism>
<dbReference type="WBParaSite" id="PSAMB.scaffold472size50076.g6041.t1">
    <property type="protein sequence ID" value="PSAMB.scaffold472size50076.g6041.t1"/>
    <property type="gene ID" value="PSAMB.scaffold472size50076.g6041"/>
</dbReference>
<comment type="similarity">
    <text evidence="2">Belongs to the ADIPOR family.</text>
</comment>
<feature type="transmembrane region" description="Helical" evidence="7">
    <location>
        <begin position="102"/>
        <end position="118"/>
    </location>
</feature>
<dbReference type="PANTHER" id="PTHR20855">
    <property type="entry name" value="ADIPOR/PROGESTIN RECEPTOR-RELATED"/>
    <property type="match status" value="1"/>
</dbReference>
<evidence type="ECO:0000313" key="9">
    <source>
        <dbReference type="WBParaSite" id="PSAMB.scaffold472size50076.g6041.t1"/>
    </source>
</evidence>
<evidence type="ECO:0000256" key="3">
    <source>
        <dbReference type="ARBA" id="ARBA00022692"/>
    </source>
</evidence>
<evidence type="ECO:0000256" key="2">
    <source>
        <dbReference type="ARBA" id="ARBA00007018"/>
    </source>
</evidence>
<name>A0A914WMG4_9BILA</name>
<evidence type="ECO:0000256" key="5">
    <source>
        <dbReference type="ARBA" id="ARBA00023136"/>
    </source>
</evidence>
<feature type="binding site" evidence="6">
    <location>
        <position position="79"/>
    </location>
    <ligand>
        <name>Zn(2+)</name>
        <dbReference type="ChEBI" id="CHEBI:29105"/>
    </ligand>
</feature>
<protein>
    <submittedName>
        <fullName evidence="9">Uncharacterized protein</fullName>
    </submittedName>
</protein>
<evidence type="ECO:0000256" key="6">
    <source>
        <dbReference type="PIRSR" id="PIRSR604254-1"/>
    </source>
</evidence>
<keyword evidence="5 7" id="KW-0472">Membrane</keyword>
<feature type="binding site" evidence="6">
    <location>
        <position position="205"/>
    </location>
    <ligand>
        <name>Zn(2+)</name>
        <dbReference type="ChEBI" id="CHEBI:29105"/>
    </ligand>
</feature>
<dbReference type="Proteomes" id="UP000887566">
    <property type="component" value="Unplaced"/>
</dbReference>
<dbReference type="PANTHER" id="PTHR20855:SF3">
    <property type="entry name" value="LD03007P"/>
    <property type="match status" value="1"/>
</dbReference>
<evidence type="ECO:0000256" key="7">
    <source>
        <dbReference type="SAM" id="Phobius"/>
    </source>
</evidence>
<feature type="transmembrane region" description="Helical" evidence="7">
    <location>
        <begin position="59"/>
        <end position="81"/>
    </location>
</feature>
<dbReference type="AlphaFoldDB" id="A0A914WMG4"/>
<feature type="transmembrane region" description="Helical" evidence="7">
    <location>
        <begin position="155"/>
        <end position="172"/>
    </location>
</feature>
<dbReference type="Pfam" id="PF03006">
    <property type="entry name" value="HlyIII"/>
    <property type="match status" value="1"/>
</dbReference>